<evidence type="ECO:0000313" key="3">
    <source>
        <dbReference type="Proteomes" id="UP000199095"/>
    </source>
</evidence>
<feature type="compositionally biased region" description="Basic and acidic residues" evidence="1">
    <location>
        <begin position="85"/>
        <end position="95"/>
    </location>
</feature>
<sequence length="103" mass="11747">MPVPDRKVLQKMLNEVQQAMDNAHDPSKMKEHIKSVRLLTDLFIDEETTTSETEVMLKLTQEQNHKRSSHQVYNPGTSSPSSPGHQRESIDHDDANGDSIFDF</sequence>
<dbReference type="Proteomes" id="UP000199095">
    <property type="component" value="Unassembled WGS sequence"/>
</dbReference>
<proteinExistence type="predicted"/>
<protein>
    <recommendedName>
        <fullName evidence="4">YwdI family protein</fullName>
    </recommendedName>
</protein>
<dbReference type="Pfam" id="PF17261">
    <property type="entry name" value="DUF5327"/>
    <property type="match status" value="1"/>
</dbReference>
<keyword evidence="3" id="KW-1185">Reference proteome</keyword>
<gene>
    <name evidence="2" type="ORF">SAMN05421676_103269</name>
</gene>
<name>A0A1I0CRS3_9BACI</name>
<dbReference type="OrthoDB" id="2692029at2"/>
<evidence type="ECO:0000256" key="1">
    <source>
        <dbReference type="SAM" id="MobiDB-lite"/>
    </source>
</evidence>
<dbReference type="AlphaFoldDB" id="A0A1I0CRS3"/>
<feature type="region of interest" description="Disordered" evidence="1">
    <location>
        <begin position="60"/>
        <end position="103"/>
    </location>
</feature>
<dbReference type="RefSeq" id="WP_093133008.1">
    <property type="nucleotide sequence ID" value="NZ_FOHJ01000003.1"/>
</dbReference>
<evidence type="ECO:0000313" key="2">
    <source>
        <dbReference type="EMBL" id="SET22443.1"/>
    </source>
</evidence>
<dbReference type="STRING" id="237682.SAMN05421676_103269"/>
<reference evidence="3" key="1">
    <citation type="submission" date="2016-10" db="EMBL/GenBank/DDBJ databases">
        <authorList>
            <person name="Varghese N."/>
            <person name="Submissions S."/>
        </authorList>
    </citation>
    <scope>NUCLEOTIDE SEQUENCE [LARGE SCALE GENOMIC DNA]</scope>
    <source>
        <strain evidence="3">CGMCC 1.3566</strain>
    </source>
</reference>
<feature type="compositionally biased region" description="Polar residues" evidence="1">
    <location>
        <begin position="70"/>
        <end position="84"/>
    </location>
</feature>
<evidence type="ECO:0008006" key="4">
    <source>
        <dbReference type="Google" id="ProtNLM"/>
    </source>
</evidence>
<dbReference type="EMBL" id="FOHJ01000003">
    <property type="protein sequence ID" value="SET22443.1"/>
    <property type="molecule type" value="Genomic_DNA"/>
</dbReference>
<accession>A0A1I0CRS3</accession>
<organism evidence="2 3">
    <name type="scientific">Salinibacillus kushneri</name>
    <dbReference type="NCBI Taxonomy" id="237682"/>
    <lineage>
        <taxon>Bacteria</taxon>
        <taxon>Bacillati</taxon>
        <taxon>Bacillota</taxon>
        <taxon>Bacilli</taxon>
        <taxon>Bacillales</taxon>
        <taxon>Bacillaceae</taxon>
        <taxon>Salinibacillus</taxon>
    </lineage>
</organism>
<dbReference type="InterPro" id="IPR035218">
    <property type="entry name" value="DUF5327"/>
</dbReference>